<sequence length="105" mass="11765">MSFSAPLNLTRDPRSCDAEMQKQHGRIRLNVDGEEKERRREGGGETTQSGPVEPYASDTQAPNKTNNRTLYILCTRNIVKALVMLNGTNHSQININRLAVKPDTK</sequence>
<evidence type="ECO:0000256" key="1">
    <source>
        <dbReference type="SAM" id="MobiDB-lite"/>
    </source>
</evidence>
<keyword evidence="3" id="KW-1185">Reference proteome</keyword>
<gene>
    <name evidence="2" type="ORF">ACN38_g1078</name>
</gene>
<feature type="compositionally biased region" description="Basic and acidic residues" evidence="1">
    <location>
        <begin position="29"/>
        <end position="43"/>
    </location>
</feature>
<dbReference type="AlphaFoldDB" id="A0A0M8PG35"/>
<protein>
    <submittedName>
        <fullName evidence="2">Uncharacterized protein</fullName>
    </submittedName>
</protein>
<name>A0A0M8PG35_9EURO</name>
<reference evidence="2 3" key="1">
    <citation type="submission" date="2015-08" db="EMBL/GenBank/DDBJ databases">
        <title>Genome sequencing of Penicillium nordicum.</title>
        <authorList>
            <person name="Nguyen H.D."/>
            <person name="Seifert K.A."/>
        </authorList>
    </citation>
    <scope>NUCLEOTIDE SEQUENCE [LARGE SCALE GENOMIC DNA]</scope>
    <source>
        <strain evidence="2 3">DAOMC 185683</strain>
    </source>
</reference>
<evidence type="ECO:0000313" key="2">
    <source>
        <dbReference type="EMBL" id="KOS47944.1"/>
    </source>
</evidence>
<accession>A0A0M8PG35</accession>
<comment type="caution">
    <text evidence="2">The sequence shown here is derived from an EMBL/GenBank/DDBJ whole genome shotgun (WGS) entry which is preliminary data.</text>
</comment>
<organism evidence="2 3">
    <name type="scientific">Penicillium nordicum</name>
    <dbReference type="NCBI Taxonomy" id="229535"/>
    <lineage>
        <taxon>Eukaryota</taxon>
        <taxon>Fungi</taxon>
        <taxon>Dikarya</taxon>
        <taxon>Ascomycota</taxon>
        <taxon>Pezizomycotina</taxon>
        <taxon>Eurotiomycetes</taxon>
        <taxon>Eurotiomycetidae</taxon>
        <taxon>Eurotiales</taxon>
        <taxon>Aspergillaceae</taxon>
        <taxon>Penicillium</taxon>
    </lineage>
</organism>
<dbReference type="Proteomes" id="UP000037696">
    <property type="component" value="Unassembled WGS sequence"/>
</dbReference>
<proteinExistence type="predicted"/>
<dbReference type="EMBL" id="LHQQ01000010">
    <property type="protein sequence ID" value="KOS47944.1"/>
    <property type="molecule type" value="Genomic_DNA"/>
</dbReference>
<feature type="region of interest" description="Disordered" evidence="1">
    <location>
        <begin position="1"/>
        <end position="65"/>
    </location>
</feature>
<evidence type="ECO:0000313" key="3">
    <source>
        <dbReference type="Proteomes" id="UP000037696"/>
    </source>
</evidence>
<feature type="compositionally biased region" description="Basic and acidic residues" evidence="1">
    <location>
        <begin position="11"/>
        <end position="22"/>
    </location>
</feature>